<dbReference type="EMBL" id="CAJNOI010001266">
    <property type="protein sequence ID" value="CAF1399396.1"/>
    <property type="molecule type" value="Genomic_DNA"/>
</dbReference>
<dbReference type="InterPro" id="IPR001214">
    <property type="entry name" value="SET_dom"/>
</dbReference>
<dbReference type="Gene3D" id="2.170.270.10">
    <property type="entry name" value="SET domain"/>
    <property type="match status" value="1"/>
</dbReference>
<evidence type="ECO:0000313" key="3">
    <source>
        <dbReference type="EMBL" id="CAF1613684.1"/>
    </source>
</evidence>
<feature type="non-terminal residue" evidence="2">
    <location>
        <position position="131"/>
    </location>
</feature>
<dbReference type="EMBL" id="CAJNOM010001595">
    <property type="protein sequence ID" value="CAF1613684.1"/>
    <property type="molecule type" value="Genomic_DNA"/>
</dbReference>
<dbReference type="SUPFAM" id="SSF82199">
    <property type="entry name" value="SET domain"/>
    <property type="match status" value="1"/>
</dbReference>
<evidence type="ECO:0000313" key="2">
    <source>
        <dbReference type="EMBL" id="CAF1399396.1"/>
    </source>
</evidence>
<feature type="domain" description="SET" evidence="1">
    <location>
        <begin position="1"/>
        <end position="92"/>
    </location>
</feature>
<organism evidence="2 5">
    <name type="scientific">Adineta steineri</name>
    <dbReference type="NCBI Taxonomy" id="433720"/>
    <lineage>
        <taxon>Eukaryota</taxon>
        <taxon>Metazoa</taxon>
        <taxon>Spiralia</taxon>
        <taxon>Gnathifera</taxon>
        <taxon>Rotifera</taxon>
        <taxon>Eurotatoria</taxon>
        <taxon>Bdelloidea</taxon>
        <taxon>Adinetida</taxon>
        <taxon>Adinetidae</taxon>
        <taxon>Adineta</taxon>
    </lineage>
</organism>
<comment type="caution">
    <text evidence="2">The sequence shown here is derived from an EMBL/GenBank/DDBJ whole genome shotgun (WGS) entry which is preliminary data.</text>
</comment>
<evidence type="ECO:0000313" key="4">
    <source>
        <dbReference type="Proteomes" id="UP000663832"/>
    </source>
</evidence>
<dbReference type="Proteomes" id="UP000663877">
    <property type="component" value="Unassembled WGS sequence"/>
</dbReference>
<dbReference type="OrthoDB" id="40579at2759"/>
<dbReference type="PROSITE" id="PS50280">
    <property type="entry name" value="SET"/>
    <property type="match status" value="1"/>
</dbReference>
<gene>
    <name evidence="2" type="ORF">BJG266_LOCUS37568</name>
    <name evidence="3" type="ORF">QVE165_LOCUS54467</name>
</gene>
<dbReference type="Pfam" id="PF21549">
    <property type="entry name" value="PRDM2_PR"/>
    <property type="match status" value="1"/>
</dbReference>
<dbReference type="AlphaFoldDB" id="A0A815KWR4"/>
<proteinExistence type="predicted"/>
<dbReference type="InterPro" id="IPR046341">
    <property type="entry name" value="SET_dom_sf"/>
</dbReference>
<sequence length="131" mass="15106">KNTFFGPYTGERHRSAERADQSGYAWVIEDDAGNIYDYVDASDPHRSNWLRYVNSPIRKEDENLTAIQFNGEVYYRTLRNIKAGEELFVHYGDEYARELAIHSFDNSIENQTIVQSLLSPPSIASLQTEQL</sequence>
<evidence type="ECO:0000313" key="5">
    <source>
        <dbReference type="Proteomes" id="UP000663877"/>
    </source>
</evidence>
<keyword evidence="4" id="KW-1185">Reference proteome</keyword>
<evidence type="ECO:0000259" key="1">
    <source>
        <dbReference type="PROSITE" id="PS50280"/>
    </source>
</evidence>
<reference evidence="2" key="1">
    <citation type="submission" date="2021-02" db="EMBL/GenBank/DDBJ databases">
        <authorList>
            <person name="Nowell W R."/>
        </authorList>
    </citation>
    <scope>NUCLEOTIDE SEQUENCE</scope>
</reference>
<dbReference type="Proteomes" id="UP000663832">
    <property type="component" value="Unassembled WGS sequence"/>
</dbReference>
<protein>
    <recommendedName>
        <fullName evidence="1">SET domain-containing protein</fullName>
    </recommendedName>
</protein>
<name>A0A815KWR4_9BILA</name>
<accession>A0A815KWR4</accession>